<name>A0A3N4PIT9_9BACT</name>
<dbReference type="EMBL" id="RPDH01000002">
    <property type="protein sequence ID" value="RPE08136.1"/>
    <property type="molecule type" value="Genomic_DNA"/>
</dbReference>
<dbReference type="RefSeq" id="WP_123847136.1">
    <property type="nucleotide sequence ID" value="NZ_RPDH01000002.1"/>
</dbReference>
<sequence length="160" mass="18104">MKGRLLFFALVMVLAFCRQTVRAQEAANRRLVETYFNEVWNKGKVQLLDSLLSPGYINHTPSVPSPPRGPDGLKPIVLAIRRAFPDLHYTIEDIVVTRDRAVVRVMMTGTQTDSLFGIPPTGRRVKVNQINIESIQKGKIAEHWRVTDELTLMRQLGVVP</sequence>
<accession>A0A3N4PIT9</accession>
<dbReference type="Pfam" id="PF07366">
    <property type="entry name" value="SnoaL"/>
    <property type="match status" value="1"/>
</dbReference>
<dbReference type="InterPro" id="IPR009959">
    <property type="entry name" value="Cyclase_SnoaL-like"/>
</dbReference>
<dbReference type="PANTHER" id="PTHR38436">
    <property type="entry name" value="POLYKETIDE CYCLASE SNOAL-LIKE DOMAIN"/>
    <property type="match status" value="1"/>
</dbReference>
<proteinExistence type="predicted"/>
<evidence type="ECO:0000256" key="1">
    <source>
        <dbReference type="SAM" id="SignalP"/>
    </source>
</evidence>
<keyword evidence="3" id="KW-1185">Reference proteome</keyword>
<dbReference type="Proteomes" id="UP000278351">
    <property type="component" value="Unassembled WGS sequence"/>
</dbReference>
<evidence type="ECO:0000313" key="2">
    <source>
        <dbReference type="EMBL" id="RPE08136.1"/>
    </source>
</evidence>
<dbReference type="OrthoDB" id="7876517at2"/>
<dbReference type="InterPro" id="IPR032710">
    <property type="entry name" value="NTF2-like_dom_sf"/>
</dbReference>
<dbReference type="GO" id="GO:0030638">
    <property type="term" value="P:polyketide metabolic process"/>
    <property type="evidence" value="ECO:0007669"/>
    <property type="project" value="InterPro"/>
</dbReference>
<protein>
    <submittedName>
        <fullName evidence="2">Ester cyclase</fullName>
    </submittedName>
</protein>
<dbReference type="SUPFAM" id="SSF54427">
    <property type="entry name" value="NTF2-like"/>
    <property type="match status" value="1"/>
</dbReference>
<gene>
    <name evidence="2" type="ORF">EGT74_13795</name>
</gene>
<feature type="chain" id="PRO_5018310376" evidence="1">
    <location>
        <begin position="24"/>
        <end position="160"/>
    </location>
</feature>
<reference evidence="2 3" key="1">
    <citation type="submission" date="2018-11" db="EMBL/GenBank/DDBJ databases">
        <title>Chitinophaga lutea sp.nov., isolate from arsenic contaminated soil.</title>
        <authorList>
            <person name="Zong Y."/>
        </authorList>
    </citation>
    <scope>NUCLEOTIDE SEQUENCE [LARGE SCALE GENOMIC DNA]</scope>
    <source>
        <strain evidence="2 3">ZY74</strain>
    </source>
</reference>
<keyword evidence="1" id="KW-0732">Signal</keyword>
<feature type="signal peptide" evidence="1">
    <location>
        <begin position="1"/>
        <end position="23"/>
    </location>
</feature>
<dbReference type="AlphaFoldDB" id="A0A3N4PIT9"/>
<evidence type="ECO:0000313" key="3">
    <source>
        <dbReference type="Proteomes" id="UP000278351"/>
    </source>
</evidence>
<dbReference type="PANTHER" id="PTHR38436:SF1">
    <property type="entry name" value="ESTER CYCLASE"/>
    <property type="match status" value="1"/>
</dbReference>
<dbReference type="Gene3D" id="3.10.450.50">
    <property type="match status" value="1"/>
</dbReference>
<comment type="caution">
    <text evidence="2">The sequence shown here is derived from an EMBL/GenBank/DDBJ whole genome shotgun (WGS) entry which is preliminary data.</text>
</comment>
<organism evidence="2 3">
    <name type="scientific">Chitinophaga lutea</name>
    <dbReference type="NCBI Taxonomy" id="2488634"/>
    <lineage>
        <taxon>Bacteria</taxon>
        <taxon>Pseudomonadati</taxon>
        <taxon>Bacteroidota</taxon>
        <taxon>Chitinophagia</taxon>
        <taxon>Chitinophagales</taxon>
        <taxon>Chitinophagaceae</taxon>
        <taxon>Chitinophaga</taxon>
    </lineage>
</organism>